<dbReference type="SUPFAM" id="SSF46894">
    <property type="entry name" value="C-terminal effector domain of the bipartite response regulators"/>
    <property type="match status" value="1"/>
</dbReference>
<feature type="region of interest" description="Disordered" evidence="6">
    <location>
        <begin position="1018"/>
        <end position="1037"/>
    </location>
</feature>
<dbReference type="InterPro" id="IPR005158">
    <property type="entry name" value="BTAD"/>
</dbReference>
<dbReference type="RefSeq" id="WP_165329785.1">
    <property type="nucleotide sequence ID" value="NZ_JAAKZW010000002.1"/>
</dbReference>
<sequence>MEFRLLGGIEAVADGRQMDLGPARQRSVLAALLMDVGRAVPVDQLVQRVWADTPPKRAKDTLYSYLSRLRRLLPCAIDRLPGGYVLTADAQAIDVHRFRRLLAAARAEADDAIALAAYEEALGLWGGEPFEGADAPWFNATREALVRERLAADLDCTDLMLRLGQHAELQAELSARCAAHPLDERMAAQYMLALYRCGRQADALAHYRRVRRLLREELGIDPGGRLRELHEAILAGDAALTAPGEQAASPSAEAATWSVQCQLPLAVRGFVGRAALVRRLEELLTTPAARPVVLSGSPGVGKTALAVHLGHRLRPVFPDGQWYVRLLGTGERPRHPSEVLAALLRASGQEPAAIPESAEDRAAAFRSRTADRRVLLVLDDAADAEQIRPLLPGTAGVAVLITSRFDLRGLIASHAARPVPLDVLDPGEAHHLLTGALGEQRVRAEPAAAERLADLCARLPLALRIASANLAARPGRSLAAYAAELAEDGRLAKLSIAGDRQAAVRSAFDHSYATLAPEAARLFGLLGLHPGADFGAEAAAALLGPVSPYDTEELLDQLATAGLVQRTAADRFQFHDLLRLYAAEHAAADPDRAAARQRLCDWYLATADAATAFDYAAMLQLPRQRAASDRFADRHGATAWLDEERANLVALITRAAKEGPGATAWLLADQLRMYFYYRQHHTDWRTAATAGLRAAIEAGDVLAEAAMRLSLGSLAQDAGDFAAALDHFHLARRRYHDGGFAPGEAAVLANLGVQHGLRGDVAECVDHLHRSIQIYRGLEMPAQLCPVLDLAGQSHTYLGDLEQAVAFSTEAIATSAEHEHAVAGIGPLTGRAVALHGLGRYEDALADATEAVRLCREHRKQHNEAATHEILARVHRDRGHLGLARTHAVRALEMSRAFGYTAKEIDSLLTSGSLDLMAADPGQAGRHLEEALLLSRGRKYRHQEADAHIGLARVHLAQGDAAIAADHAELALTAAEELRLRPAECRARLVLAALAHADDDPAAAAHHLAHAAHLRTRTGYRPPPWETQTLAPSAAYD</sequence>
<dbReference type="InterPro" id="IPR011990">
    <property type="entry name" value="TPR-like_helical_dom_sf"/>
</dbReference>
<dbReference type="GO" id="GO:0006355">
    <property type="term" value="P:regulation of DNA-templated transcription"/>
    <property type="evidence" value="ECO:0007669"/>
    <property type="project" value="InterPro"/>
</dbReference>
<dbReference type="SMART" id="SM01043">
    <property type="entry name" value="BTAD"/>
    <property type="match status" value="1"/>
</dbReference>
<feature type="domain" description="OmpR/PhoB-type" evidence="8">
    <location>
        <begin position="15"/>
        <end position="86"/>
    </location>
</feature>
<keyword evidence="2" id="KW-0902">Two-component regulatory system</keyword>
<keyword evidence="11" id="KW-1185">Reference proteome</keyword>
<dbReference type="CDD" id="cd15831">
    <property type="entry name" value="BTAD"/>
    <property type="match status" value="1"/>
</dbReference>
<evidence type="ECO:0000259" key="8">
    <source>
        <dbReference type="SMART" id="SM00862"/>
    </source>
</evidence>
<feature type="domain" description="Bacterial transcriptional activator" evidence="9">
    <location>
        <begin position="93"/>
        <end position="234"/>
    </location>
</feature>
<dbReference type="Gene3D" id="3.40.50.300">
    <property type="entry name" value="P-loop containing nucleotide triphosphate hydrolases"/>
    <property type="match status" value="1"/>
</dbReference>
<dbReference type="EMBL" id="JAAKZW010000002">
    <property type="protein sequence ID" value="NGO74263.1"/>
    <property type="molecule type" value="Genomic_DNA"/>
</dbReference>
<keyword evidence="4" id="KW-0238">DNA-binding</keyword>
<dbReference type="InterPro" id="IPR016032">
    <property type="entry name" value="Sig_transdc_resp-reg_C-effctor"/>
</dbReference>
<dbReference type="PANTHER" id="PTHR35807:SF1">
    <property type="entry name" value="TRANSCRIPTIONAL REGULATOR REDD"/>
    <property type="match status" value="1"/>
</dbReference>
<evidence type="ECO:0000256" key="4">
    <source>
        <dbReference type="ARBA" id="ARBA00023125"/>
    </source>
</evidence>
<evidence type="ECO:0000256" key="5">
    <source>
        <dbReference type="ARBA" id="ARBA00023163"/>
    </source>
</evidence>
<comment type="similarity">
    <text evidence="1">Belongs to the AfsR/DnrI/RedD regulatory family.</text>
</comment>
<proteinExistence type="inferred from homology"/>
<gene>
    <name evidence="10" type="ORF">G6045_00965</name>
</gene>
<evidence type="ECO:0000259" key="7">
    <source>
        <dbReference type="SMART" id="SM00382"/>
    </source>
</evidence>
<organism evidence="10 11">
    <name type="scientific">Streptomyces mesophilus</name>
    <dbReference type="NCBI Taxonomy" id="1775132"/>
    <lineage>
        <taxon>Bacteria</taxon>
        <taxon>Bacillati</taxon>
        <taxon>Actinomycetota</taxon>
        <taxon>Actinomycetes</taxon>
        <taxon>Kitasatosporales</taxon>
        <taxon>Streptomycetaceae</taxon>
        <taxon>Streptomyces</taxon>
    </lineage>
</organism>
<dbReference type="PANTHER" id="PTHR35807">
    <property type="entry name" value="TRANSCRIPTIONAL REGULATOR REDD-RELATED"/>
    <property type="match status" value="1"/>
</dbReference>
<dbReference type="SMART" id="SM00862">
    <property type="entry name" value="Trans_reg_C"/>
    <property type="match status" value="1"/>
</dbReference>
<dbReference type="InterPro" id="IPR041617">
    <property type="entry name" value="TPR_MalT"/>
</dbReference>
<keyword evidence="5" id="KW-0804">Transcription</keyword>
<accession>A0A6G4XAI6</accession>
<reference evidence="10 11" key="1">
    <citation type="submission" date="2020-02" db="EMBL/GenBank/DDBJ databases">
        <title>Whole-genome analyses of novel actinobacteria.</title>
        <authorList>
            <person name="Sahin N."/>
            <person name="Tokatli A."/>
        </authorList>
    </citation>
    <scope>NUCLEOTIDE SEQUENCE [LARGE SCALE GENOMIC DNA]</scope>
    <source>
        <strain evidence="10 11">YC504</strain>
    </source>
</reference>
<dbReference type="SUPFAM" id="SSF48452">
    <property type="entry name" value="TPR-like"/>
    <property type="match status" value="3"/>
</dbReference>
<name>A0A6G4XAI6_9ACTN</name>
<evidence type="ECO:0000256" key="6">
    <source>
        <dbReference type="SAM" id="MobiDB-lite"/>
    </source>
</evidence>
<evidence type="ECO:0000313" key="10">
    <source>
        <dbReference type="EMBL" id="NGO74263.1"/>
    </source>
</evidence>
<dbReference type="Pfam" id="PF03704">
    <property type="entry name" value="BTAD"/>
    <property type="match status" value="1"/>
</dbReference>
<feature type="domain" description="AAA+ ATPase" evidence="7">
    <location>
        <begin position="288"/>
        <end position="427"/>
    </location>
</feature>
<dbReference type="InterPro" id="IPR003593">
    <property type="entry name" value="AAA+_ATPase"/>
</dbReference>
<dbReference type="PRINTS" id="PR00364">
    <property type="entry name" value="DISEASERSIST"/>
</dbReference>
<dbReference type="Pfam" id="PF17874">
    <property type="entry name" value="TPR_MalT"/>
    <property type="match status" value="1"/>
</dbReference>
<evidence type="ECO:0000256" key="3">
    <source>
        <dbReference type="ARBA" id="ARBA00023015"/>
    </source>
</evidence>
<keyword evidence="3" id="KW-0805">Transcription regulation</keyword>
<comment type="caution">
    <text evidence="10">The sequence shown here is derived from an EMBL/GenBank/DDBJ whole genome shotgun (WGS) entry which is preliminary data.</text>
</comment>
<dbReference type="Gene3D" id="1.10.10.10">
    <property type="entry name" value="Winged helix-like DNA-binding domain superfamily/Winged helix DNA-binding domain"/>
    <property type="match status" value="1"/>
</dbReference>
<dbReference type="GO" id="GO:0043531">
    <property type="term" value="F:ADP binding"/>
    <property type="evidence" value="ECO:0007669"/>
    <property type="project" value="InterPro"/>
</dbReference>
<protein>
    <submittedName>
        <fullName evidence="10">Transcriptional regulator, SARP family protein</fullName>
    </submittedName>
</protein>
<dbReference type="InterPro" id="IPR036388">
    <property type="entry name" value="WH-like_DNA-bd_sf"/>
</dbReference>
<dbReference type="InterPro" id="IPR001867">
    <property type="entry name" value="OmpR/PhoB-type_DNA-bd"/>
</dbReference>
<dbReference type="InterPro" id="IPR051677">
    <property type="entry name" value="AfsR-DnrI-RedD_regulator"/>
</dbReference>
<evidence type="ECO:0000259" key="9">
    <source>
        <dbReference type="SMART" id="SM01043"/>
    </source>
</evidence>
<dbReference type="GO" id="GO:0003677">
    <property type="term" value="F:DNA binding"/>
    <property type="evidence" value="ECO:0007669"/>
    <property type="project" value="UniProtKB-KW"/>
</dbReference>
<dbReference type="AlphaFoldDB" id="A0A6G4XAI6"/>
<dbReference type="InterPro" id="IPR027417">
    <property type="entry name" value="P-loop_NTPase"/>
</dbReference>
<dbReference type="SMART" id="SM00028">
    <property type="entry name" value="TPR"/>
    <property type="match status" value="6"/>
</dbReference>
<dbReference type="GO" id="GO:0000160">
    <property type="term" value="P:phosphorelay signal transduction system"/>
    <property type="evidence" value="ECO:0007669"/>
    <property type="project" value="UniProtKB-KW"/>
</dbReference>
<dbReference type="SUPFAM" id="SSF52540">
    <property type="entry name" value="P-loop containing nucleoside triphosphate hydrolases"/>
    <property type="match status" value="1"/>
</dbReference>
<evidence type="ECO:0000256" key="2">
    <source>
        <dbReference type="ARBA" id="ARBA00023012"/>
    </source>
</evidence>
<dbReference type="InterPro" id="IPR019734">
    <property type="entry name" value="TPR_rpt"/>
</dbReference>
<dbReference type="Gene3D" id="1.25.40.10">
    <property type="entry name" value="Tetratricopeptide repeat domain"/>
    <property type="match status" value="3"/>
</dbReference>
<dbReference type="SMART" id="SM00382">
    <property type="entry name" value="AAA"/>
    <property type="match status" value="1"/>
</dbReference>
<evidence type="ECO:0000313" key="11">
    <source>
        <dbReference type="Proteomes" id="UP000481109"/>
    </source>
</evidence>
<evidence type="ECO:0000256" key="1">
    <source>
        <dbReference type="ARBA" id="ARBA00005820"/>
    </source>
</evidence>
<dbReference type="Proteomes" id="UP000481109">
    <property type="component" value="Unassembled WGS sequence"/>
</dbReference>